<dbReference type="InterPro" id="IPR036388">
    <property type="entry name" value="WH-like_DNA-bd_sf"/>
</dbReference>
<evidence type="ECO:0000259" key="17">
    <source>
        <dbReference type="PROSITE" id="PS50069"/>
    </source>
</evidence>
<dbReference type="InterPro" id="IPR059120">
    <property type="entry name" value="Cullin-like_AB"/>
</dbReference>
<dbReference type="SUPFAM" id="SSF46785">
    <property type="entry name" value="Winged helix' DNA-binding domain"/>
    <property type="match status" value="1"/>
</dbReference>
<keyword evidence="8 13" id="KW-0067">ATP-binding</keyword>
<organism evidence="18 19">
    <name type="scientific">Arabidopsis thaliana</name>
    <name type="common">Mouse-ear cress</name>
    <dbReference type="NCBI Taxonomy" id="3702"/>
    <lineage>
        <taxon>Eukaryota</taxon>
        <taxon>Viridiplantae</taxon>
        <taxon>Streptophyta</taxon>
        <taxon>Embryophyta</taxon>
        <taxon>Tracheophyta</taxon>
        <taxon>Spermatophyta</taxon>
        <taxon>Magnoliopsida</taxon>
        <taxon>eudicotyledons</taxon>
        <taxon>Gunneridae</taxon>
        <taxon>Pentapetalae</taxon>
        <taxon>rosids</taxon>
        <taxon>malvids</taxon>
        <taxon>Brassicales</taxon>
        <taxon>Brassicaceae</taxon>
        <taxon>Camelineae</taxon>
        <taxon>Arabidopsis</taxon>
    </lineage>
</organism>
<dbReference type="InterPro" id="IPR019559">
    <property type="entry name" value="Cullin_neddylation_domain"/>
</dbReference>
<dbReference type="SUPFAM" id="SSF75632">
    <property type="entry name" value="Cullin homology domain"/>
    <property type="match status" value="1"/>
</dbReference>
<dbReference type="FunFam" id="1.20.1310.10:FF:000021">
    <property type="entry name" value="Cullin-1, putative"/>
    <property type="match status" value="1"/>
</dbReference>
<proteinExistence type="inferred from homology"/>
<evidence type="ECO:0000256" key="3">
    <source>
        <dbReference type="ARBA" id="ARBA00022499"/>
    </source>
</evidence>
<dbReference type="SMART" id="SM00220">
    <property type="entry name" value="S_TKc"/>
    <property type="match status" value="1"/>
</dbReference>
<feature type="binding site" evidence="13">
    <location>
        <position position="278"/>
    </location>
    <ligand>
        <name>ATP</name>
        <dbReference type="ChEBI" id="CHEBI:30616"/>
    </ligand>
</feature>
<feature type="region of interest" description="Disordered" evidence="15">
    <location>
        <begin position="141"/>
        <end position="169"/>
    </location>
</feature>
<keyword evidence="7" id="KW-0418">Kinase</keyword>
<evidence type="ECO:0000256" key="5">
    <source>
        <dbReference type="ARBA" id="ARBA00022723"/>
    </source>
</evidence>
<dbReference type="GO" id="GO:0006511">
    <property type="term" value="P:ubiquitin-dependent protein catabolic process"/>
    <property type="evidence" value="ECO:0007669"/>
    <property type="project" value="InterPro"/>
</dbReference>
<dbReference type="GO" id="GO:0046872">
    <property type="term" value="F:metal ion binding"/>
    <property type="evidence" value="ECO:0007669"/>
    <property type="project" value="UniProtKB-KW"/>
</dbReference>
<dbReference type="Proteomes" id="UP000516314">
    <property type="component" value="Chromosome 1"/>
</dbReference>
<dbReference type="CDD" id="cd13997">
    <property type="entry name" value="PKc_Wee1_like"/>
    <property type="match status" value="1"/>
</dbReference>
<dbReference type="Pfam" id="PF00069">
    <property type="entry name" value="Pkinase"/>
    <property type="match status" value="1"/>
</dbReference>
<evidence type="ECO:0000256" key="13">
    <source>
        <dbReference type="PROSITE-ProRule" id="PRU10141"/>
    </source>
</evidence>
<dbReference type="SUPFAM" id="SSF56112">
    <property type="entry name" value="Protein kinase-like (PK-like)"/>
    <property type="match status" value="1"/>
</dbReference>
<comment type="similarity">
    <text evidence="1 12 14">Belongs to the cullin family.</text>
</comment>
<feature type="compositionally biased region" description="Polar residues" evidence="15">
    <location>
        <begin position="143"/>
        <end position="155"/>
    </location>
</feature>
<evidence type="ECO:0000256" key="7">
    <source>
        <dbReference type="ARBA" id="ARBA00022777"/>
    </source>
</evidence>
<dbReference type="InterPro" id="IPR045067">
    <property type="entry name" value="PKc_Wee1-like"/>
</dbReference>
<dbReference type="SUPFAM" id="SSF74788">
    <property type="entry name" value="Cullin repeat-like"/>
    <property type="match status" value="1"/>
</dbReference>
<evidence type="ECO:0000256" key="10">
    <source>
        <dbReference type="ARBA" id="ARBA00023137"/>
    </source>
</evidence>
<dbReference type="Pfam" id="PF10557">
    <property type="entry name" value="Cullin_Nedd8"/>
    <property type="match status" value="1"/>
</dbReference>
<dbReference type="PROSITE" id="PS00107">
    <property type="entry name" value="PROTEIN_KINASE_ATP"/>
    <property type="match status" value="1"/>
</dbReference>
<dbReference type="InterPro" id="IPR045093">
    <property type="entry name" value="Cullin"/>
</dbReference>
<dbReference type="FunFam" id="1.10.510.10:FF:000531">
    <property type="entry name" value="Wee1-like protein kinase"/>
    <property type="match status" value="1"/>
</dbReference>
<dbReference type="InterPro" id="IPR036390">
    <property type="entry name" value="WH_DNA-bd_sf"/>
</dbReference>
<dbReference type="InterPro" id="IPR016158">
    <property type="entry name" value="Cullin_homology"/>
</dbReference>
<dbReference type="Gene3D" id="1.10.10.10">
    <property type="entry name" value="Winged helix-like DNA-binding domain superfamily/Winged helix DNA-binding domain"/>
    <property type="match status" value="1"/>
</dbReference>
<dbReference type="Gene3D" id="3.30.230.130">
    <property type="entry name" value="Cullin, Chain C, Domain 2"/>
    <property type="match status" value="1"/>
</dbReference>
<dbReference type="InterPro" id="IPR001373">
    <property type="entry name" value="Cullin_N"/>
</dbReference>
<dbReference type="InterPro" id="IPR000719">
    <property type="entry name" value="Prot_kinase_dom"/>
</dbReference>
<sequence length="1295" mass="148157">MFEKNGRTLLAKRKTQGTIKTRASKKIRKMEGTLERHSLLQFGQLSKISFENRPSSNVASSAFQGLLDSDSSELRNQLGSADSDANCGEKDFILSQDFFCTPDYITPDNQNLMSGLDISKDHSPCPRSPVKLNTVKSKRCRQESFTGNHSNSTWSSKHRVDEQENDDIDTDEVMGDKLQANQTERTGYVSQAAVALRCRAMPPPCLKNPYVLNQSETATDPFGHQRSKCASFLPVSTSGDGLSRYLTDFHEIQQIGAGHFSRVFKVLKRMDGCLYAVKHSTRKLYLDSERRKAMMEVQALAALGFHENIVGYYSSWFENEQLYIQLELCDHSLSALPKKSSLKVSEREILVIMHQIAKALHFVHEKGIAHLDVKPDNIYIKNGVCKLGDFGCATRLDKSLPVEEGDARYMPQEILNEDYEHLDKVDIFSLGVTVYELIKGSPLTESRNQSLNIKEGKLPLLPGHSLQLQQLLKTMMDRDPKRRPSARELLDHPMFDRIRGFKTPTSRFSELFQIPVKSDSSNTLGTFCVTSRFCMNDLGLRWLLLCALLILCEILDLIVVFKFLLLSLLVIHRDGCNLVHLIMAKKDSVLEAGWSVMEAGVAKLQKILEEVPDEPPFDPVQRMQLYTTVHNLCTQKPPNDYSQQIYDRYGGVYVDYNKQTVLPAIREKHGEYMLRELVKRWANQKILVRWLSHFFEYLDRFYTRRGSHPTLSAVGFISFRDLVYQELQSKAKDAVLALIHKEREGEQIDRALLKNVIDVYCGNGMGELVKYEEDFESFLLEDSASYYSRNASRWNQENSCPDYMIKAEESLRLEKERVTNYLHSTTEPKLVAKVQNELLVVVAKQLIENEHSGCRALLRDDKMDDLARMYRLYHPIPQGLDPVADLFKQHITVEGSALIKQATEAATDKAASTSGLKVQDQALKEAFEVFCNKTVAGVSSAEILATYCDNILKTGGGIEKLENEDLELTLEKVVKLLVYISDKDLFAEFFRKKQARRLLFDRNGNDYHERSLLTKFKELLGAQFTSKMEGMLTDMTLAKEHQTNFVEFLSVNKTKKLGIDFTVTVLTTGFWPSYKTTDLNLPIEMVNCVEAFKAYYGTKTNSRRLSWIYSLGTCQLAGKFDKKTIEIVVTTYQAAVLLLFNNTERLSYTEILEQLNLGHEDLARLLHSLSCLKYKILIKEPMSRNISNTDTFEFNSKFTDKMRRIRVPLPPMDERKKIVEDVDKDRRYAIDAALVRIMKSRKVLGHQQLVSECVEHLSKMFKPDIKMIKKRIEDLISRDYLERDTDNPNTFKYLA</sequence>
<evidence type="ECO:0000313" key="19">
    <source>
        <dbReference type="Proteomes" id="UP000516314"/>
    </source>
</evidence>
<dbReference type="FunFam" id="3.30.200.20:FF:000356">
    <property type="entry name" value="WEE protein kinase"/>
    <property type="match status" value="1"/>
</dbReference>
<reference evidence="18 19" key="1">
    <citation type="submission" date="2020-09" db="EMBL/GenBank/DDBJ databases">
        <authorList>
            <person name="Ashkenazy H."/>
        </authorList>
    </citation>
    <scope>NUCLEOTIDE SEQUENCE [LARGE SCALE GENOMIC DNA]</scope>
    <source>
        <strain evidence="19">cv. Cdm-0</strain>
    </source>
</reference>
<keyword evidence="10" id="KW-0829">Tyrosine-protein kinase</keyword>
<keyword evidence="3" id="KW-1017">Isopeptide bond</keyword>
<evidence type="ECO:0000256" key="9">
    <source>
        <dbReference type="ARBA" id="ARBA00022842"/>
    </source>
</evidence>
<keyword evidence="9" id="KW-0460">Magnesium</keyword>
<feature type="domain" description="Protein kinase" evidence="16">
    <location>
        <begin position="249"/>
        <end position="495"/>
    </location>
</feature>
<dbReference type="GO" id="GO:0031625">
    <property type="term" value="F:ubiquitin protein ligase binding"/>
    <property type="evidence" value="ECO:0007669"/>
    <property type="project" value="InterPro"/>
</dbReference>
<keyword evidence="5" id="KW-0479">Metal-binding</keyword>
<evidence type="ECO:0000259" key="16">
    <source>
        <dbReference type="PROSITE" id="PS50011"/>
    </source>
</evidence>
<dbReference type="FunFam" id="1.20.1310.10:FF:000001">
    <property type="entry name" value="Cullin 3"/>
    <property type="match status" value="1"/>
</dbReference>
<accession>A0A7G2DSE1</accession>
<evidence type="ECO:0000256" key="11">
    <source>
        <dbReference type="ARBA" id="ARBA00067836"/>
    </source>
</evidence>
<evidence type="ECO:0000256" key="1">
    <source>
        <dbReference type="ARBA" id="ARBA00006019"/>
    </source>
</evidence>
<dbReference type="EMBL" id="LR881466">
    <property type="protein sequence ID" value="CAD5311571.1"/>
    <property type="molecule type" value="Genomic_DNA"/>
</dbReference>
<evidence type="ECO:0000256" key="12">
    <source>
        <dbReference type="PROSITE-ProRule" id="PRU00330"/>
    </source>
</evidence>
<keyword evidence="6 13" id="KW-0547">Nucleotide-binding</keyword>
<dbReference type="InterPro" id="IPR016159">
    <property type="entry name" value="Cullin_repeat-like_dom_sf"/>
</dbReference>
<dbReference type="Pfam" id="PF26557">
    <property type="entry name" value="Cullin_AB"/>
    <property type="match status" value="1"/>
</dbReference>
<keyword evidence="4" id="KW-0808">Transferase</keyword>
<dbReference type="Gene3D" id="3.30.200.20">
    <property type="entry name" value="Phosphorylase Kinase, domain 1"/>
    <property type="match status" value="1"/>
</dbReference>
<dbReference type="PROSITE" id="PS50011">
    <property type="entry name" value="PROTEIN_KINASE_DOM"/>
    <property type="match status" value="1"/>
</dbReference>
<evidence type="ECO:0000256" key="6">
    <source>
        <dbReference type="ARBA" id="ARBA00022741"/>
    </source>
</evidence>
<dbReference type="Gene3D" id="1.20.1310.10">
    <property type="entry name" value="Cullin Repeats"/>
    <property type="match status" value="4"/>
</dbReference>
<evidence type="ECO:0000256" key="4">
    <source>
        <dbReference type="ARBA" id="ARBA00022679"/>
    </source>
</evidence>
<dbReference type="GO" id="GO:0004715">
    <property type="term" value="F:non-membrane spanning protein tyrosine kinase activity"/>
    <property type="evidence" value="ECO:0007669"/>
    <property type="project" value="UniProtKB-EC"/>
</dbReference>
<evidence type="ECO:0000256" key="2">
    <source>
        <dbReference type="ARBA" id="ARBA00011903"/>
    </source>
</evidence>
<dbReference type="Pfam" id="PF00888">
    <property type="entry name" value="Cullin"/>
    <property type="match status" value="1"/>
</dbReference>
<dbReference type="SMART" id="SM00182">
    <property type="entry name" value="CULLIN"/>
    <property type="match status" value="1"/>
</dbReference>
<dbReference type="EC" id="2.7.10.2" evidence="2"/>
<dbReference type="PANTHER" id="PTHR11932">
    <property type="entry name" value="CULLIN"/>
    <property type="match status" value="1"/>
</dbReference>
<name>A0A7G2DSE1_ARATH</name>
<dbReference type="GO" id="GO:0000076">
    <property type="term" value="P:DNA replication checkpoint signaling"/>
    <property type="evidence" value="ECO:0007669"/>
    <property type="project" value="InterPro"/>
</dbReference>
<dbReference type="InterPro" id="IPR036317">
    <property type="entry name" value="Cullin_homology_sf"/>
</dbReference>
<dbReference type="Gene3D" id="1.10.510.10">
    <property type="entry name" value="Transferase(Phosphotransferase) domain 1"/>
    <property type="match status" value="1"/>
</dbReference>
<dbReference type="SMART" id="SM00884">
    <property type="entry name" value="Cullin_Nedd8"/>
    <property type="match status" value="1"/>
</dbReference>
<dbReference type="PROSITE" id="PS00108">
    <property type="entry name" value="PROTEIN_KINASE_ST"/>
    <property type="match status" value="1"/>
</dbReference>
<dbReference type="PROSITE" id="PS50069">
    <property type="entry name" value="CULLIN_2"/>
    <property type="match status" value="1"/>
</dbReference>
<gene>
    <name evidence="18" type="ORF">AT9943_LOCUS178</name>
</gene>
<dbReference type="FunFam" id="1.20.1310.10:FF:000013">
    <property type="entry name" value="Cullin-1 like"/>
    <property type="match status" value="1"/>
</dbReference>
<evidence type="ECO:0000256" key="15">
    <source>
        <dbReference type="SAM" id="MobiDB-lite"/>
    </source>
</evidence>
<dbReference type="FunFam" id="1.10.10.10:FF:000503">
    <property type="entry name" value="Cullin-1"/>
    <property type="match status" value="1"/>
</dbReference>
<feature type="domain" description="Cullin family profile" evidence="17">
    <location>
        <begin position="939"/>
        <end position="1170"/>
    </location>
</feature>
<protein>
    <recommendedName>
        <fullName evidence="11">Wee1-like protein kinase</fullName>
        <ecNumber evidence="2">2.7.10.2</ecNumber>
    </recommendedName>
</protein>
<evidence type="ECO:0000256" key="8">
    <source>
        <dbReference type="ARBA" id="ARBA00022840"/>
    </source>
</evidence>
<dbReference type="GO" id="GO:0005524">
    <property type="term" value="F:ATP binding"/>
    <property type="evidence" value="ECO:0007669"/>
    <property type="project" value="UniProtKB-UniRule"/>
</dbReference>
<evidence type="ECO:0000313" key="18">
    <source>
        <dbReference type="EMBL" id="CAD5311571.1"/>
    </source>
</evidence>
<dbReference type="InterPro" id="IPR017441">
    <property type="entry name" value="Protein_kinase_ATP_BS"/>
</dbReference>
<evidence type="ECO:0000256" key="14">
    <source>
        <dbReference type="RuleBase" id="RU003829"/>
    </source>
</evidence>
<dbReference type="InterPro" id="IPR008271">
    <property type="entry name" value="Ser/Thr_kinase_AS"/>
</dbReference>
<dbReference type="InterPro" id="IPR011009">
    <property type="entry name" value="Kinase-like_dom_sf"/>
</dbReference>